<evidence type="ECO:0000313" key="52">
    <source>
        <dbReference type="Proteomes" id="UP000095419"/>
    </source>
</evidence>
<dbReference type="EMBL" id="BQNL01000001">
    <property type="protein sequence ID" value="GKH15373.1"/>
    <property type="molecule type" value="Genomic_DNA"/>
</dbReference>
<dbReference type="Proteomes" id="UP001196342">
    <property type="component" value="Unassembled WGS sequence"/>
</dbReference>
<dbReference type="PATRIC" id="fig|820.27.peg.1680"/>
<dbReference type="EMBL" id="QRXV01000006">
    <property type="protein sequence ID" value="RGU40021.1"/>
    <property type="molecule type" value="Genomic_DNA"/>
</dbReference>
<dbReference type="EMBL" id="QSPV01000006">
    <property type="protein sequence ID" value="RGJ93930.1"/>
    <property type="molecule type" value="Genomic_DNA"/>
</dbReference>
<dbReference type="Proteomes" id="UP001214113">
    <property type="component" value="Unassembled WGS sequence"/>
</dbReference>
<dbReference type="EMBL" id="JAQNSB010000015">
    <property type="protein sequence ID" value="MDC1855268.1"/>
    <property type="molecule type" value="Genomic_DNA"/>
</dbReference>
<reference evidence="73 74" key="6">
    <citation type="journal article" date="2019" name="Nat. Med.">
        <title>A library of human gut bacterial isolates paired with longitudinal multiomics data enables mechanistic microbiome research.</title>
        <authorList>
            <person name="Poyet M."/>
            <person name="Groussin M."/>
            <person name="Gibbons S.M."/>
            <person name="Avila-Pacheco J."/>
            <person name="Jiang X."/>
            <person name="Kearney S.M."/>
            <person name="Perrotta A.R."/>
            <person name="Berdy B."/>
            <person name="Zhao S."/>
            <person name="Lieberman T.D."/>
            <person name="Swanson P.K."/>
            <person name="Smith M."/>
            <person name="Roesemann S."/>
            <person name="Alexander J.E."/>
            <person name="Rich S.A."/>
            <person name="Livny J."/>
            <person name="Vlamakis H."/>
            <person name="Clish C."/>
            <person name="Bullock K."/>
            <person name="Deik A."/>
            <person name="Scott J."/>
            <person name="Pierce K.A."/>
            <person name="Xavier R.J."/>
            <person name="Alm E.J."/>
        </authorList>
    </citation>
    <scope>NUCLEOTIDE SEQUENCE [LARGE SCALE GENOMIC DNA]</scope>
    <source>
        <strain evidence="25 81">BIOML-A11</strain>
        <strain evidence="24 82">BIOML-A19</strain>
        <strain evidence="23 79">BIOML-A21</strain>
        <strain evidence="22 75">BIOML-A27</strain>
        <strain evidence="28 83">BIOML-A3</strain>
        <strain evidence="19 78">BIOML-A36</strain>
        <strain evidence="21 77">BIOML-A37</strain>
        <strain evidence="20 76">BIOML-A38</strain>
        <strain evidence="18 74">BIOML-A42</strain>
        <strain evidence="26 80">BIOML-A5</strain>
        <strain evidence="27 73">BIOML-A6</strain>
    </source>
</reference>
<evidence type="ECO:0000313" key="35">
    <source>
        <dbReference type="EMBL" id="MDU0244789.1"/>
    </source>
</evidence>
<evidence type="ECO:0000313" key="44">
    <source>
        <dbReference type="EMBL" id="RGU40021.1"/>
    </source>
</evidence>
<dbReference type="Proteomes" id="UP000260795">
    <property type="component" value="Unassembled WGS sequence"/>
</dbReference>
<dbReference type="Proteomes" id="UP001222603">
    <property type="component" value="Unassembled WGS sequence"/>
</dbReference>
<dbReference type="Proteomes" id="UP000284640">
    <property type="component" value="Unassembled WGS sequence"/>
</dbReference>
<evidence type="ECO:0000313" key="53">
    <source>
        <dbReference type="Proteomes" id="UP000095614"/>
    </source>
</evidence>
<dbReference type="EMBL" id="CYZF01000012">
    <property type="protein sequence ID" value="CUP41925.1"/>
    <property type="molecule type" value="Genomic_DNA"/>
</dbReference>
<dbReference type="Proteomes" id="UP000285283">
    <property type="component" value="Unassembled WGS sequence"/>
</dbReference>
<evidence type="ECO:0000256" key="8">
    <source>
        <dbReference type="ARBA" id="ARBA00022989"/>
    </source>
</evidence>
<dbReference type="EMBL" id="WCTJ01000002">
    <property type="protein sequence ID" value="KAB4258571.1"/>
    <property type="molecule type" value="Genomic_DNA"/>
</dbReference>
<dbReference type="EMBL" id="QRZC01000010">
    <property type="protein sequence ID" value="RGV42269.1"/>
    <property type="molecule type" value="Genomic_DNA"/>
</dbReference>
<dbReference type="OrthoDB" id="9800132at2"/>
<evidence type="ECO:0000313" key="26">
    <source>
        <dbReference type="EMBL" id="KAB4232447.1"/>
    </source>
</evidence>
<evidence type="ECO:0000313" key="36">
    <source>
        <dbReference type="EMBL" id="OKZ32580.1"/>
    </source>
</evidence>
<dbReference type="EMBL" id="CZBF01000003">
    <property type="protein sequence ID" value="CUP91342.1"/>
    <property type="molecule type" value="Genomic_DNA"/>
</dbReference>
<evidence type="ECO:0000313" key="58">
    <source>
        <dbReference type="Proteomes" id="UP000260795"/>
    </source>
</evidence>
<dbReference type="EMBL" id="JAQNSG010000018">
    <property type="protein sequence ID" value="MDC1881695.1"/>
    <property type="molecule type" value="Genomic_DNA"/>
</dbReference>
<evidence type="ECO:0000313" key="81">
    <source>
        <dbReference type="Proteomes" id="UP000466952"/>
    </source>
</evidence>
<keyword evidence="84" id="KW-1185">Reference proteome</keyword>
<reference evidence="12 72" key="7">
    <citation type="submission" date="2019-06" db="EMBL/GenBank/DDBJ databases">
        <title>Complete genome sequence of Bacteroides uniformis NBRC 113350.</title>
        <authorList>
            <person name="Miura T."/>
            <person name="Furukawa M."/>
            <person name="Shimamura M."/>
            <person name="Ohyama Y."/>
            <person name="Yamazoe A."/>
            <person name="Kawasaki H."/>
        </authorList>
    </citation>
    <scope>NUCLEOTIDE SEQUENCE [LARGE SCALE GENOMIC DNA]</scope>
    <source>
        <strain evidence="12 72">NBRC 113350</strain>
    </source>
</reference>
<evidence type="ECO:0000313" key="45">
    <source>
        <dbReference type="EMBL" id="RGV42269.1"/>
    </source>
</evidence>
<evidence type="ECO:0000313" key="12">
    <source>
        <dbReference type="EMBL" id="BBK89006.1"/>
    </source>
</evidence>
<dbReference type="PRINTS" id="PR01853">
    <property type="entry name" value="YAJCTRNLCASE"/>
</dbReference>
<comment type="subcellular location">
    <subcellularLocation>
        <location evidence="1">Cell membrane</location>
        <topology evidence="1">Single-pass membrane protein</topology>
    </subcellularLocation>
</comment>
<evidence type="ECO:0000313" key="18">
    <source>
        <dbReference type="EMBL" id="KAB4094882.1"/>
    </source>
</evidence>
<evidence type="ECO:0000313" key="71">
    <source>
        <dbReference type="Proteomes" id="UP000286114"/>
    </source>
</evidence>
<dbReference type="EMBL" id="MNQU01000226">
    <property type="protein sequence ID" value="OKZ32580.1"/>
    <property type="molecule type" value="Genomic_DNA"/>
</dbReference>
<evidence type="ECO:0000256" key="9">
    <source>
        <dbReference type="ARBA" id="ARBA00023010"/>
    </source>
</evidence>
<evidence type="ECO:0000313" key="16">
    <source>
        <dbReference type="EMBL" id="CUP91342.1"/>
    </source>
</evidence>
<dbReference type="KEGG" id="bun:Bun01g_33760"/>
<dbReference type="Proteomes" id="UP000095614">
    <property type="component" value="Unassembled WGS sequence"/>
</dbReference>
<dbReference type="EMBL" id="QSTL01000002">
    <property type="protein sequence ID" value="RGM57955.1"/>
    <property type="molecule type" value="Genomic_DNA"/>
</dbReference>
<evidence type="ECO:0000313" key="17">
    <source>
        <dbReference type="EMBL" id="GKH15373.1"/>
    </source>
</evidence>
<evidence type="ECO:0000313" key="42">
    <source>
        <dbReference type="EMBL" id="RGM57955.1"/>
    </source>
</evidence>
<dbReference type="EMBL" id="WCTY01000006">
    <property type="protein sequence ID" value="KAB4186413.1"/>
    <property type="molecule type" value="Genomic_DNA"/>
</dbReference>
<reference evidence="58 59" key="5">
    <citation type="submission" date="2018-08" db="EMBL/GenBank/DDBJ databases">
        <title>A genome reference for cultivated species of the human gut microbiota.</title>
        <authorList>
            <person name="Zou Y."/>
            <person name="Xue W."/>
            <person name="Luo G."/>
        </authorList>
    </citation>
    <scope>NUCLEOTIDE SEQUENCE [LARGE SCALE GENOMIC DNA]</scope>
    <source>
        <strain evidence="45 70">AF14-42</strain>
        <strain evidence="44 66">AF17-20</strain>
        <strain evidence="43 69">AF21-53</strain>
        <strain evidence="51 65">AM18-14LB</strain>
        <strain evidence="50 68">AM27-46</strain>
        <strain evidence="49 63">AM29-12AC</strain>
        <strain evidence="48 67">AM34-25</strain>
        <strain evidence="47 71">AM39-1</strain>
        <strain evidence="46 64">AM50-4</strain>
        <strain evidence="42 61">OM07-9</strain>
        <strain evidence="41 58">TF08-13</strain>
        <strain evidence="40 60">TF09-22</strain>
        <strain evidence="39 59">TM04-30</strain>
        <strain evidence="38 62">TM10-17</strain>
    </source>
</reference>
<dbReference type="RefSeq" id="WP_005831794.1">
    <property type="nucleotide sequence ID" value="NZ_AP019724.1"/>
</dbReference>
<dbReference type="EMBL" id="QSRK01000006">
    <property type="protein sequence ID" value="RGL15783.1"/>
    <property type="molecule type" value="Genomic_DNA"/>
</dbReference>
<reference evidence="17" key="9">
    <citation type="submission" date="2022-01" db="EMBL/GenBank/DDBJ databases">
        <title>Novel bile acid biosynthetic pathways are enriched in the microbiome of centenarians.</title>
        <authorList>
            <person name="Sato Y."/>
            <person name="Atarashi K."/>
            <person name="Plichta R.D."/>
            <person name="Arai Y."/>
            <person name="Sasajima S."/>
            <person name="Kearney M.S."/>
            <person name="Suda W."/>
            <person name="Takeshita K."/>
            <person name="Sasaki T."/>
            <person name="Okamoto S."/>
            <person name="Skelly N.A."/>
            <person name="Okamura Y."/>
            <person name="Vlamakis H."/>
            <person name="Li Y."/>
            <person name="Tanoue T."/>
            <person name="Takei H."/>
            <person name="Nittono H."/>
            <person name="Narushima S."/>
            <person name="Irie J."/>
            <person name="Itoh H."/>
            <person name="Moriya K."/>
            <person name="Sugiura Y."/>
            <person name="Suematsu M."/>
            <person name="Moritoki N."/>
            <person name="Shibata S."/>
            <person name="Littman R.D."/>
            <person name="Fischbach A.M."/>
            <person name="Uwamino Y."/>
            <person name="Inoue T."/>
            <person name="Honda A."/>
            <person name="Hattori M."/>
            <person name="Murai T."/>
            <person name="Xavier J.R."/>
            <person name="Hirose N."/>
            <person name="Honda K."/>
        </authorList>
    </citation>
    <scope>NUCLEOTIDE SEQUENCE</scope>
    <source>
        <strain evidence="17">CE91-St12</strain>
    </source>
</reference>
<dbReference type="EMBL" id="CZAO01000001">
    <property type="protein sequence ID" value="CUO77056.1"/>
    <property type="molecule type" value="Genomic_DNA"/>
</dbReference>
<evidence type="ECO:0000313" key="84">
    <source>
        <dbReference type="Proteomes" id="UP001196342"/>
    </source>
</evidence>
<evidence type="ECO:0000313" key="34">
    <source>
        <dbReference type="EMBL" id="MDC1899604.1"/>
    </source>
</evidence>
<dbReference type="Proteomes" id="UP000261295">
    <property type="component" value="Unassembled WGS sequence"/>
</dbReference>
<evidence type="ECO:0000313" key="63">
    <source>
        <dbReference type="Proteomes" id="UP000283601"/>
    </source>
</evidence>
<dbReference type="GO" id="GO:0015031">
    <property type="term" value="P:protein transport"/>
    <property type="evidence" value="ECO:0007669"/>
    <property type="project" value="UniProtKB-KW"/>
</dbReference>
<dbReference type="EMBL" id="WCUQ01000003">
    <property type="protein sequence ID" value="KAB4126896.1"/>
    <property type="molecule type" value="Genomic_DNA"/>
</dbReference>
<evidence type="ECO:0000313" key="33">
    <source>
        <dbReference type="EMBL" id="MDC1881695.1"/>
    </source>
</evidence>
<dbReference type="Proteomes" id="UP000438773">
    <property type="component" value="Unassembled WGS sequence"/>
</dbReference>
<dbReference type="Proteomes" id="UP001218502">
    <property type="component" value="Unassembled WGS sequence"/>
</dbReference>
<evidence type="ECO:0000313" key="60">
    <source>
        <dbReference type="Proteomes" id="UP000260874"/>
    </source>
</evidence>
<dbReference type="EMBL" id="QSOF01000034">
    <property type="protein sequence ID" value="RGI72553.1"/>
    <property type="molecule type" value="Genomic_DNA"/>
</dbReference>
<evidence type="ECO:0000256" key="10">
    <source>
        <dbReference type="ARBA" id="ARBA00023136"/>
    </source>
</evidence>
<dbReference type="Proteomes" id="UP000283684">
    <property type="component" value="Unassembled WGS sequence"/>
</dbReference>
<evidence type="ECO:0000313" key="78">
    <source>
        <dbReference type="Proteomes" id="UP000441711"/>
    </source>
</evidence>
<evidence type="ECO:0000256" key="5">
    <source>
        <dbReference type="ARBA" id="ARBA00022475"/>
    </source>
</evidence>
<dbReference type="Proteomes" id="UP000284022">
    <property type="component" value="Unassembled WGS sequence"/>
</dbReference>
<dbReference type="EMBL" id="WCTM01000006">
    <property type="protein sequence ID" value="KAB4242224.1"/>
    <property type="molecule type" value="Genomic_DNA"/>
</dbReference>
<dbReference type="EMBL" id="QSIF01000018">
    <property type="protein sequence ID" value="RHC73225.1"/>
    <property type="molecule type" value="Genomic_DNA"/>
</dbReference>
<evidence type="ECO:0000256" key="1">
    <source>
        <dbReference type="ARBA" id="ARBA00004162"/>
    </source>
</evidence>
<evidence type="ECO:0000313" key="46">
    <source>
        <dbReference type="EMBL" id="RGZ46860.1"/>
    </source>
</evidence>
<dbReference type="EMBL" id="JAQNSI010000091">
    <property type="protein sequence ID" value="MDC1899604.1"/>
    <property type="molecule type" value="Genomic_DNA"/>
</dbReference>
<comment type="similarity">
    <text evidence="2">Belongs to the YajC family.</text>
</comment>
<keyword evidence="7" id="KW-0653">Protein transport</keyword>
<dbReference type="EMBL" id="WCUV01000003">
    <property type="protein sequence ID" value="KAB4094882.1"/>
    <property type="molecule type" value="Genomic_DNA"/>
</dbReference>
<evidence type="ECO:0000256" key="4">
    <source>
        <dbReference type="ARBA" id="ARBA00022448"/>
    </source>
</evidence>
<evidence type="ECO:0000313" key="65">
    <source>
        <dbReference type="Proteomes" id="UP000283766"/>
    </source>
</evidence>
<evidence type="ECO:0000313" key="57">
    <source>
        <dbReference type="Proteomes" id="UP000196329"/>
    </source>
</evidence>
<evidence type="ECO:0000256" key="7">
    <source>
        <dbReference type="ARBA" id="ARBA00022927"/>
    </source>
</evidence>
<dbReference type="EMBL" id="QRJL01000001">
    <property type="protein sequence ID" value="RHH34809.1"/>
    <property type="molecule type" value="Genomic_DNA"/>
</dbReference>
<evidence type="ECO:0000313" key="59">
    <source>
        <dbReference type="Proteomes" id="UP000260844"/>
    </source>
</evidence>
<dbReference type="Proteomes" id="UP000434462">
    <property type="component" value="Unassembled WGS sequence"/>
</dbReference>
<dbReference type="NCBIfam" id="TIGR00739">
    <property type="entry name" value="yajC"/>
    <property type="match status" value="1"/>
</dbReference>
<evidence type="ECO:0000313" key="22">
    <source>
        <dbReference type="EMBL" id="KAB4171176.1"/>
    </source>
</evidence>
<reference evidence="52 53" key="1">
    <citation type="submission" date="2015-09" db="EMBL/GenBank/DDBJ databases">
        <authorList>
            <consortium name="Pathogen Informatics"/>
        </authorList>
    </citation>
    <scope>NUCLEOTIDE SEQUENCE [LARGE SCALE GENOMIC DNA]</scope>
    <source>
        <strain evidence="15 52">2789STDY5608791</strain>
        <strain evidence="14 53">2789STDY5834847</strain>
        <strain evidence="13 54">2789STDY5834898</strain>
        <strain evidence="16 55">2789STDY5834942</strain>
    </source>
</reference>
<reference evidence="37" key="4">
    <citation type="journal article" date="2018" name="BMC Genomics">
        <title>Whole genome sequencing and function prediction of 133 gut anaerobes isolated from chicken caecum in pure cultures.</title>
        <authorList>
            <person name="Medvecky M."/>
            <person name="Cejkova D."/>
            <person name="Polansky O."/>
            <person name="Karasova D."/>
            <person name="Kubasova T."/>
            <person name="Cizek A."/>
            <person name="Rychlik I."/>
        </authorList>
    </citation>
    <scope>NUCLEOTIDE SEQUENCE</scope>
    <source>
        <strain evidence="37">An67</strain>
    </source>
</reference>
<evidence type="ECO:0000313" key="19">
    <source>
        <dbReference type="EMBL" id="KAB4111225.1"/>
    </source>
</evidence>
<evidence type="ECO:0000256" key="11">
    <source>
        <dbReference type="SAM" id="Phobius"/>
    </source>
</evidence>
<evidence type="ECO:0000313" key="77">
    <source>
        <dbReference type="Proteomes" id="UP000438773"/>
    </source>
</evidence>
<dbReference type="Proteomes" id="UP000260874">
    <property type="component" value="Unassembled WGS sequence"/>
</dbReference>
<keyword evidence="5" id="KW-1003">Cell membrane</keyword>
<evidence type="ECO:0000256" key="6">
    <source>
        <dbReference type="ARBA" id="ARBA00022692"/>
    </source>
</evidence>
<dbReference type="EMBL" id="JAQNQY010000019">
    <property type="protein sequence ID" value="MDC1753866.1"/>
    <property type="molecule type" value="Genomic_DNA"/>
</dbReference>
<dbReference type="Proteomes" id="UP000284514">
    <property type="component" value="Unassembled WGS sequence"/>
</dbReference>
<dbReference type="Proteomes" id="UP000285343">
    <property type="component" value="Unassembled WGS sequence"/>
</dbReference>
<evidence type="ECO:0000313" key="80">
    <source>
        <dbReference type="Proteomes" id="UP000462376"/>
    </source>
</evidence>
<keyword evidence="9" id="KW-0811">Translocation</keyword>
<evidence type="ECO:0000313" key="37">
    <source>
        <dbReference type="EMBL" id="OUN57258.1"/>
    </source>
</evidence>
<reference evidence="57" key="3">
    <citation type="submission" date="2017-04" db="EMBL/GenBank/DDBJ databases">
        <title>Function of individual gut microbiota members based on whole genome sequencing of pure cultures obtained from chicken caecum.</title>
        <authorList>
            <person name="Medvecky M."/>
            <person name="Cejkova D."/>
            <person name="Polansky O."/>
            <person name="Karasova D."/>
            <person name="Kubasova T."/>
            <person name="Cizek A."/>
            <person name="Rychlik I."/>
        </authorList>
    </citation>
    <scope>NUCLEOTIDE SEQUENCE [LARGE SCALE GENOMIC DNA]</scope>
    <source>
        <strain evidence="57">An67</strain>
    </source>
</reference>
<evidence type="ECO:0000313" key="25">
    <source>
        <dbReference type="EMBL" id="KAB4211134.1"/>
    </source>
</evidence>
<evidence type="ECO:0000313" key="41">
    <source>
        <dbReference type="EMBL" id="RGL15783.1"/>
    </source>
</evidence>
<evidence type="ECO:0000313" key="47">
    <source>
        <dbReference type="EMBL" id="RHB73378.1"/>
    </source>
</evidence>
<dbReference type="Proteomes" id="UP000487989">
    <property type="component" value="Unassembled WGS sequence"/>
</dbReference>
<evidence type="ECO:0000313" key="70">
    <source>
        <dbReference type="Proteomes" id="UP000285343"/>
    </source>
</evidence>
<dbReference type="Proteomes" id="UP000186549">
    <property type="component" value="Unassembled WGS sequence"/>
</dbReference>
<dbReference type="EMBL" id="JAQNRK010000004">
    <property type="protein sequence ID" value="MDC1793680.1"/>
    <property type="molecule type" value="Genomic_DNA"/>
</dbReference>
<dbReference type="PANTHER" id="PTHR33909:SF1">
    <property type="entry name" value="SEC TRANSLOCON ACCESSORY COMPLEX SUBUNIT YAJC"/>
    <property type="match status" value="1"/>
</dbReference>
<evidence type="ECO:0000313" key="69">
    <source>
        <dbReference type="Proteomes" id="UP000285283"/>
    </source>
</evidence>
<keyword evidence="6 11" id="KW-0812">Transmembrane</keyword>
<dbReference type="PANTHER" id="PTHR33909">
    <property type="entry name" value="SEC TRANSLOCON ACCESSORY COMPLEX SUBUNIT YAJC"/>
    <property type="match status" value="1"/>
</dbReference>
<dbReference type="EMBL" id="WCUG01000005">
    <property type="protein sequence ID" value="KAB4171176.1"/>
    <property type="molecule type" value="Genomic_DNA"/>
</dbReference>
<reference evidence="30 85" key="10">
    <citation type="submission" date="2022-10" db="EMBL/GenBank/DDBJ databases">
        <title>Human gut microbiome strain richness.</title>
        <authorList>
            <person name="Chen-Liaw A."/>
        </authorList>
    </citation>
    <scope>NUCLEOTIDE SEQUENCE [LARGE SCALE GENOMIC DNA]</scope>
    <source>
        <strain evidence="34">1001713st1_F9_1001713B170221_170320</strain>
        <strain evidence="33">1001713st2_A4_1001713B170214_170313</strain>
        <strain evidence="30">A1_m1001262Bd0_191120</strain>
        <strain evidence="32">BSD2780061687st1_G10_BSD2780061687b_171204</strain>
        <strain evidence="31 85">D53st1_B1_D53t1_180928</strain>
    </source>
</reference>
<dbReference type="Proteomes" id="UP000095419">
    <property type="component" value="Unassembled WGS sequence"/>
</dbReference>
<dbReference type="EMBL" id="JAWDEU010000002">
    <property type="protein sequence ID" value="MDU0244789.1"/>
    <property type="molecule type" value="Genomic_DNA"/>
</dbReference>
<evidence type="ECO:0000313" key="85">
    <source>
        <dbReference type="Proteomes" id="UP001215818"/>
    </source>
</evidence>
<reference evidence="35" key="11">
    <citation type="submission" date="2023-10" db="EMBL/GenBank/DDBJ databases">
        <title>Genome of Potential pathogenic bacteria in Crohn's disease.</title>
        <authorList>
            <person name="Rodriguez-Palacios A."/>
        </authorList>
    </citation>
    <scope>NUCLEOTIDE SEQUENCE</scope>
    <source>
        <strain evidence="35">CavFT-hAR50</strain>
    </source>
</reference>
<dbReference type="SMART" id="SM01323">
    <property type="entry name" value="YajC"/>
    <property type="match status" value="1"/>
</dbReference>
<dbReference type="Proteomes" id="UP000283766">
    <property type="component" value="Unassembled WGS sequence"/>
</dbReference>
<dbReference type="Proteomes" id="UP000462376">
    <property type="component" value="Unassembled WGS sequence"/>
</dbReference>
<dbReference type="EMBL" id="JAFBJK010000008">
    <property type="protein sequence ID" value="MBT8728323.1"/>
    <property type="molecule type" value="Genomic_DNA"/>
</dbReference>
<dbReference type="Proteomes" id="UP000487221">
    <property type="component" value="Unassembled WGS sequence"/>
</dbReference>
<organism evidence="41 58">
    <name type="scientific">Bacteroides uniformis</name>
    <dbReference type="NCBI Taxonomy" id="820"/>
    <lineage>
        <taxon>Bacteria</taxon>
        <taxon>Pseudomonadati</taxon>
        <taxon>Bacteroidota</taxon>
        <taxon>Bacteroidia</taxon>
        <taxon>Bacteroidales</taxon>
        <taxon>Bacteroidaceae</taxon>
        <taxon>Bacteroides</taxon>
    </lineage>
</organism>
<evidence type="ECO:0000313" key="79">
    <source>
        <dbReference type="Proteomes" id="UP000442334"/>
    </source>
</evidence>
<evidence type="ECO:0000313" key="55">
    <source>
        <dbReference type="Proteomes" id="UP000095788"/>
    </source>
</evidence>
<dbReference type="Proteomes" id="UP000433928">
    <property type="component" value="Unassembled WGS sequence"/>
</dbReference>
<evidence type="ECO:0000313" key="49">
    <source>
        <dbReference type="EMBL" id="RHE23796.1"/>
    </source>
</evidence>
<dbReference type="Proteomes" id="UP000320533">
    <property type="component" value="Chromosome"/>
</dbReference>
<gene>
    <name evidence="41" type="primary">yajC</name>
    <name evidence="37" type="ORF">B5G17_02550</name>
    <name evidence="36" type="ORF">BHV79_09835</name>
    <name evidence="12" type="ORF">Bun01g_33760</name>
    <name evidence="17" type="ORF">CE91St12_35830</name>
    <name evidence="51" type="ORF">DW216_02615</name>
    <name evidence="50" type="ORF">DW729_03535</name>
    <name evidence="49" type="ORF">DW758_09145</name>
    <name evidence="48" type="ORF">DW831_11800</name>
    <name evidence="47" type="ORF">DW873_09275</name>
    <name evidence="46" type="ORF">DW988_15060</name>
    <name evidence="45" type="ORF">DWW14_09540</name>
    <name evidence="44" type="ORF">DWW83_07845</name>
    <name evidence="43" type="ORF">DWX87_07725</name>
    <name evidence="42" type="ORF">DXC07_04010</name>
    <name evidence="41" type="ORF">DXC80_05870</name>
    <name evidence="40" type="ORF">DXC91_02235</name>
    <name evidence="39" type="ORF">DXD40_08840</name>
    <name evidence="38" type="ORF">DXD90_18290</name>
    <name evidence="15" type="ORF">ERS417307_03626</name>
    <name evidence="14" type="ORF">ERS852462_02204</name>
    <name evidence="13" type="ORF">ERS852510_00053</name>
    <name evidence="16" type="ORF">ERS852554_02251</name>
    <name evidence="27" type="ORF">GAP41_11310</name>
    <name evidence="26" type="ORF">GAP47_16860</name>
    <name evidence="28" type="ORF">GAP48_02440</name>
    <name evidence="25" type="ORF">GAP55_14830</name>
    <name evidence="23" type="ORF">GAQ34_13135</name>
    <name evidence="24" type="ORF">GAQ44_04550</name>
    <name evidence="18" type="ORF">GAQ56_05600</name>
    <name evidence="22" type="ORF">GAQ59_05975</name>
    <name evidence="19" type="ORF">GAQ70_02350</name>
    <name evidence="20" type="ORF">GAQ72_13520</name>
    <name evidence="21" type="ORF">GAQ75_06510</name>
    <name evidence="29" type="ORF">JQN06_19545</name>
    <name evidence="31" type="ORF">POY73_05955</name>
    <name evidence="30" type="ORF">POY80_15600</name>
    <name evidence="34" type="ORF">POZ10_03100</name>
    <name evidence="32" type="ORF">POZ22_10830</name>
    <name evidence="33" type="ORF">POZ24_16995</name>
    <name evidence="35" type="ORF">RVH16_08695</name>
</gene>
<dbReference type="EMBL" id="QSHA01000006">
    <property type="protein sequence ID" value="RHB73378.1"/>
    <property type="molecule type" value="Genomic_DNA"/>
</dbReference>
<feature type="transmembrane region" description="Helical" evidence="11">
    <location>
        <begin position="23"/>
        <end position="39"/>
    </location>
</feature>
<evidence type="ECO:0000313" key="68">
    <source>
        <dbReference type="Proteomes" id="UP000284640"/>
    </source>
</evidence>
<proteinExistence type="inferred from homology"/>
<evidence type="ECO:0000313" key="27">
    <source>
        <dbReference type="EMBL" id="KAB4242224.1"/>
    </source>
</evidence>
<evidence type="ECO:0000313" key="13">
    <source>
        <dbReference type="EMBL" id="CUO77056.1"/>
    </source>
</evidence>
<dbReference type="Proteomes" id="UP000196329">
    <property type="component" value="Unassembled WGS sequence"/>
</dbReference>
<evidence type="ECO:0000313" key="76">
    <source>
        <dbReference type="Proteomes" id="UP000434462"/>
    </source>
</evidence>
<evidence type="ECO:0000313" key="74">
    <source>
        <dbReference type="Proteomes" id="UP000432488"/>
    </source>
</evidence>
<dbReference type="EMBL" id="QSRB01000001">
    <property type="protein sequence ID" value="RGK88389.1"/>
    <property type="molecule type" value="Genomic_DNA"/>
</dbReference>
<evidence type="ECO:0000313" key="56">
    <source>
        <dbReference type="Proteomes" id="UP000186549"/>
    </source>
</evidence>
<dbReference type="InterPro" id="IPR003849">
    <property type="entry name" value="Preprotein_translocase_YajC"/>
</dbReference>
<dbReference type="Proteomes" id="UP000442334">
    <property type="component" value="Unassembled WGS sequence"/>
</dbReference>
<dbReference type="Proteomes" id="UP000095788">
    <property type="component" value="Unassembled WGS sequence"/>
</dbReference>
<dbReference type="EMBL" id="CZAF01000006">
    <property type="protein sequence ID" value="CUO97778.1"/>
    <property type="molecule type" value="Genomic_DNA"/>
</dbReference>
<dbReference type="EMBL" id="QSJZ01000005">
    <property type="protein sequence ID" value="RHE23796.1"/>
    <property type="molecule type" value="Genomic_DNA"/>
</dbReference>
<dbReference type="Proteomes" id="UP000286114">
    <property type="component" value="Unassembled WGS sequence"/>
</dbReference>
<evidence type="ECO:0000313" key="32">
    <source>
        <dbReference type="EMBL" id="MDC1855268.1"/>
    </source>
</evidence>
<dbReference type="EMBL" id="WCUP01000002">
    <property type="protein sequence ID" value="KAB4111225.1"/>
    <property type="molecule type" value="Genomic_DNA"/>
</dbReference>
<dbReference type="EMBL" id="WCTR01000010">
    <property type="protein sequence ID" value="KAB4211134.1"/>
    <property type="molecule type" value="Genomic_DNA"/>
</dbReference>
<dbReference type="Proteomes" id="UP000283601">
    <property type="component" value="Unassembled WGS sequence"/>
</dbReference>
<dbReference type="Proteomes" id="UP001215818">
    <property type="component" value="Unassembled WGS sequence"/>
</dbReference>
<dbReference type="Pfam" id="PF02699">
    <property type="entry name" value="YajC"/>
    <property type="match status" value="1"/>
</dbReference>
<dbReference type="EMBL" id="WCTL01000018">
    <property type="protein sequence ID" value="KAB4232447.1"/>
    <property type="molecule type" value="Genomic_DNA"/>
</dbReference>
<dbReference type="Proteomes" id="UP000432488">
    <property type="component" value="Unassembled WGS sequence"/>
</dbReference>
<dbReference type="STRING" id="820.ERS852554_02251"/>
<dbReference type="EMBL" id="QSEE01000015">
    <property type="protein sequence ID" value="RGZ46860.1"/>
    <property type="molecule type" value="Genomic_DNA"/>
</dbReference>
<evidence type="ECO:0000313" key="67">
    <source>
        <dbReference type="Proteomes" id="UP000284514"/>
    </source>
</evidence>
<evidence type="ECO:0000313" key="43">
    <source>
        <dbReference type="EMBL" id="RGS55483.1"/>
    </source>
</evidence>
<evidence type="ECO:0000313" key="31">
    <source>
        <dbReference type="EMBL" id="MDC1793680.1"/>
    </source>
</evidence>
<dbReference type="Proteomes" id="UP000466952">
    <property type="component" value="Unassembled WGS sequence"/>
</dbReference>
<dbReference type="Proteomes" id="UP001213309">
    <property type="component" value="Unassembled WGS sequence"/>
</dbReference>
<evidence type="ECO:0000313" key="15">
    <source>
        <dbReference type="EMBL" id="CUP41925.1"/>
    </source>
</evidence>
<dbReference type="Proteomes" id="UP001055048">
    <property type="component" value="Unassembled WGS sequence"/>
</dbReference>
<dbReference type="EMBL" id="WCUR01000048">
    <property type="protein sequence ID" value="KAB4114757.1"/>
    <property type="molecule type" value="Genomic_DNA"/>
</dbReference>
<evidence type="ECO:0000313" key="83">
    <source>
        <dbReference type="Proteomes" id="UP000487989"/>
    </source>
</evidence>
<evidence type="ECO:0000313" key="38">
    <source>
        <dbReference type="EMBL" id="RGI72553.1"/>
    </source>
</evidence>
<evidence type="ECO:0000313" key="62">
    <source>
        <dbReference type="Proteomes" id="UP000263754"/>
    </source>
</evidence>
<sequence>MNLMTVFFLQAPAAGPAGGGSMMWIMLIAMFVIMYFFMIRPQNKKQKEIANFRKSLQVNQKVITAGGIHGVIKEINDNDVVLEIASNVKIRIDKNSIFAAAADANSSQASK</sequence>
<evidence type="ECO:0000313" key="23">
    <source>
        <dbReference type="EMBL" id="KAB4184319.1"/>
    </source>
</evidence>
<dbReference type="Proteomes" id="UP001181247">
    <property type="component" value="Unassembled WGS sequence"/>
</dbReference>
<evidence type="ECO:0000313" key="24">
    <source>
        <dbReference type="EMBL" id="KAB4186413.1"/>
    </source>
</evidence>
<evidence type="ECO:0000313" key="51">
    <source>
        <dbReference type="EMBL" id="RHH34809.1"/>
    </source>
</evidence>
<dbReference type="EMBL" id="NFHS01000001">
    <property type="protein sequence ID" value="OUN57258.1"/>
    <property type="molecule type" value="Genomic_DNA"/>
</dbReference>
<dbReference type="EMBL" id="QSKL01000002">
    <property type="protein sequence ID" value="RHE61306.1"/>
    <property type="molecule type" value="Genomic_DNA"/>
</dbReference>
<evidence type="ECO:0000313" key="48">
    <source>
        <dbReference type="EMBL" id="RHC73225.1"/>
    </source>
</evidence>
<protein>
    <recommendedName>
        <fullName evidence="3">Sec translocon accessory complex subunit YajC</fullName>
    </recommendedName>
</protein>
<keyword evidence="4" id="KW-0813">Transport</keyword>
<evidence type="ECO:0000256" key="2">
    <source>
        <dbReference type="ARBA" id="ARBA00006742"/>
    </source>
</evidence>
<dbReference type="Proteomes" id="UP000095766">
    <property type="component" value="Unassembled WGS sequence"/>
</dbReference>
<keyword evidence="10 11" id="KW-0472">Membrane</keyword>
<dbReference type="Proteomes" id="UP000441711">
    <property type="component" value="Unassembled WGS sequence"/>
</dbReference>
<dbReference type="GeneID" id="99752899"/>
<evidence type="ECO:0000313" key="82">
    <source>
        <dbReference type="Proteomes" id="UP000487221"/>
    </source>
</evidence>
<evidence type="ECO:0000313" key="40">
    <source>
        <dbReference type="EMBL" id="RGK88389.1"/>
    </source>
</evidence>
<dbReference type="GO" id="GO:0005886">
    <property type="term" value="C:plasma membrane"/>
    <property type="evidence" value="ECO:0007669"/>
    <property type="project" value="UniProtKB-SubCell"/>
</dbReference>
<evidence type="ECO:0000313" key="14">
    <source>
        <dbReference type="EMBL" id="CUO97778.1"/>
    </source>
</evidence>
<evidence type="ECO:0000313" key="28">
    <source>
        <dbReference type="EMBL" id="KAB4258571.1"/>
    </source>
</evidence>
<dbReference type="EMBL" id="QRVP01000005">
    <property type="protein sequence ID" value="RGS55483.1"/>
    <property type="molecule type" value="Genomic_DNA"/>
</dbReference>
<evidence type="ECO:0000313" key="72">
    <source>
        <dbReference type="Proteomes" id="UP000320533"/>
    </source>
</evidence>
<dbReference type="Proteomes" id="UP000263754">
    <property type="component" value="Unassembled WGS sequence"/>
</dbReference>
<evidence type="ECO:0000313" key="29">
    <source>
        <dbReference type="EMBL" id="MBT8728323.1"/>
    </source>
</evidence>
<name>A0A139K9P3_BACUN</name>
<evidence type="ECO:0000313" key="75">
    <source>
        <dbReference type="Proteomes" id="UP000433928"/>
    </source>
</evidence>
<dbReference type="Proteomes" id="UP000431575">
    <property type="component" value="Unassembled WGS sequence"/>
</dbReference>
<evidence type="ECO:0000313" key="20">
    <source>
        <dbReference type="EMBL" id="KAB4114757.1"/>
    </source>
</evidence>
<evidence type="ECO:0000313" key="54">
    <source>
        <dbReference type="Proteomes" id="UP000095766"/>
    </source>
</evidence>
<evidence type="ECO:0000313" key="21">
    <source>
        <dbReference type="EMBL" id="KAB4126896.1"/>
    </source>
</evidence>
<dbReference type="EMBL" id="AP019724">
    <property type="protein sequence ID" value="BBK89006.1"/>
    <property type="molecule type" value="Genomic_DNA"/>
</dbReference>
<keyword evidence="8 11" id="KW-1133">Transmembrane helix</keyword>
<evidence type="ECO:0000313" key="30">
    <source>
        <dbReference type="EMBL" id="MDC1753866.1"/>
    </source>
</evidence>
<reference evidence="29 84" key="8">
    <citation type="submission" date="2020-12" db="EMBL/GenBank/DDBJ databases">
        <title>Microorganisms.</title>
        <authorList>
            <person name="Matos J."/>
            <person name="Faleiro L."/>
            <person name="Duarte I."/>
        </authorList>
    </citation>
    <scope>NUCLEOTIDE SEQUENCE [LARGE SCALE GENOMIC DNA]</scope>
    <source>
        <strain evidence="29 84">PtFD3Pch2</strain>
    </source>
</reference>
<dbReference type="EMBL" id="WCUA01000014">
    <property type="protein sequence ID" value="KAB4184319.1"/>
    <property type="molecule type" value="Genomic_DNA"/>
</dbReference>
<evidence type="ECO:0000256" key="3">
    <source>
        <dbReference type="ARBA" id="ARBA00014962"/>
    </source>
</evidence>
<evidence type="ECO:0000313" key="61">
    <source>
        <dbReference type="Proteomes" id="UP000261295"/>
    </source>
</evidence>
<evidence type="ECO:0000313" key="64">
    <source>
        <dbReference type="Proteomes" id="UP000283684"/>
    </source>
</evidence>
<evidence type="ECO:0000313" key="73">
    <source>
        <dbReference type="Proteomes" id="UP000431575"/>
    </source>
</evidence>
<dbReference type="Proteomes" id="UP000260844">
    <property type="component" value="Unassembled WGS sequence"/>
</dbReference>
<reference evidence="36 56" key="2">
    <citation type="journal article" date="2016" name="Nat. Biotechnol.">
        <title>Measurement of bacterial replication rates in microbial communities.</title>
        <authorList>
            <person name="Brown C.T."/>
            <person name="Olm M.R."/>
            <person name="Thomas B.C."/>
            <person name="Banfield J.F."/>
        </authorList>
    </citation>
    <scope>NUCLEOTIDE SEQUENCE [LARGE SCALE GENOMIC DNA]</scope>
    <source>
        <strain evidence="36">45_41</strain>
    </source>
</reference>
<evidence type="ECO:0000313" key="50">
    <source>
        <dbReference type="EMBL" id="RHE61306.1"/>
    </source>
</evidence>
<evidence type="ECO:0000313" key="39">
    <source>
        <dbReference type="EMBL" id="RGJ93930.1"/>
    </source>
</evidence>
<accession>A0A139K9P3</accession>
<dbReference type="AlphaFoldDB" id="A0A139K9P3"/>
<evidence type="ECO:0000313" key="66">
    <source>
        <dbReference type="Proteomes" id="UP000284022"/>
    </source>
</evidence>